<feature type="domain" description="Peptidase M16 N-terminal" evidence="7">
    <location>
        <begin position="60"/>
        <end position="149"/>
    </location>
</feature>
<dbReference type="Pfam" id="PF00675">
    <property type="entry name" value="Peptidase_M16"/>
    <property type="match status" value="2"/>
</dbReference>
<evidence type="ECO:0000256" key="4">
    <source>
        <dbReference type="ARBA" id="ARBA00022833"/>
    </source>
</evidence>
<dbReference type="InterPro" id="IPR050626">
    <property type="entry name" value="Peptidase_M16"/>
</dbReference>
<keyword evidence="4" id="KW-0862">Zinc</keyword>
<dbReference type="SUPFAM" id="SSF63411">
    <property type="entry name" value="LuxS/MPP-like metallohydrolase"/>
    <property type="match status" value="4"/>
</dbReference>
<comment type="similarity">
    <text evidence="1">Belongs to the peptidase M16 family.</text>
</comment>
<dbReference type="GO" id="GO:0046872">
    <property type="term" value="F:metal ion binding"/>
    <property type="evidence" value="ECO:0007669"/>
    <property type="project" value="InterPro"/>
</dbReference>
<dbReference type="InterPro" id="IPR011249">
    <property type="entry name" value="Metalloenz_LuxS/M16"/>
</dbReference>
<evidence type="ECO:0000256" key="3">
    <source>
        <dbReference type="ARBA" id="ARBA00022801"/>
    </source>
</evidence>
<feature type="domain" description="Peptidase M16 C-terminal" evidence="8">
    <location>
        <begin position="681"/>
        <end position="858"/>
    </location>
</feature>
<dbReference type="EMBL" id="MUEO01000032">
    <property type="protein sequence ID" value="OOE42962.1"/>
    <property type="molecule type" value="Genomic_DNA"/>
</dbReference>
<protein>
    <submittedName>
        <fullName evidence="9">Peptidase M16</fullName>
    </submittedName>
</protein>
<proteinExistence type="inferred from homology"/>
<dbReference type="AlphaFoldDB" id="A0AB36K4K9"/>
<dbReference type="PROSITE" id="PS51257">
    <property type="entry name" value="PROKAR_LIPOPROTEIN"/>
    <property type="match status" value="1"/>
</dbReference>
<keyword evidence="6" id="KW-0732">Signal</keyword>
<keyword evidence="3" id="KW-0378">Hydrolase</keyword>
<organism evidence="9 10">
    <name type="scientific">Salinivibrio kushneri</name>
    <dbReference type="NCBI Taxonomy" id="1908198"/>
    <lineage>
        <taxon>Bacteria</taxon>
        <taxon>Pseudomonadati</taxon>
        <taxon>Pseudomonadota</taxon>
        <taxon>Gammaproteobacteria</taxon>
        <taxon>Vibrionales</taxon>
        <taxon>Vibrionaceae</taxon>
        <taxon>Salinivibrio</taxon>
    </lineage>
</organism>
<dbReference type="InterPro" id="IPR007863">
    <property type="entry name" value="Peptidase_M16_C"/>
</dbReference>
<evidence type="ECO:0000256" key="1">
    <source>
        <dbReference type="ARBA" id="ARBA00007261"/>
    </source>
</evidence>
<feature type="chain" id="PRO_5044339483" evidence="6">
    <location>
        <begin position="22"/>
        <end position="949"/>
    </location>
</feature>
<accession>A0AB36K4K9</accession>
<evidence type="ECO:0000259" key="7">
    <source>
        <dbReference type="Pfam" id="PF00675"/>
    </source>
</evidence>
<feature type="signal peptide" evidence="6">
    <location>
        <begin position="1"/>
        <end position="21"/>
    </location>
</feature>
<dbReference type="RefSeq" id="WP_077458983.1">
    <property type="nucleotide sequence ID" value="NZ_MUEN01000029.1"/>
</dbReference>
<feature type="domain" description="Peptidase M16 C-terminal" evidence="8">
    <location>
        <begin position="215"/>
        <end position="389"/>
    </location>
</feature>
<feature type="domain" description="Peptidase M16 N-terminal" evidence="7">
    <location>
        <begin position="535"/>
        <end position="649"/>
    </location>
</feature>
<evidence type="ECO:0000256" key="2">
    <source>
        <dbReference type="ARBA" id="ARBA00022670"/>
    </source>
</evidence>
<dbReference type="GO" id="GO:0008237">
    <property type="term" value="F:metallopeptidase activity"/>
    <property type="evidence" value="ECO:0007669"/>
    <property type="project" value="UniProtKB-KW"/>
</dbReference>
<evidence type="ECO:0000256" key="5">
    <source>
        <dbReference type="ARBA" id="ARBA00023049"/>
    </source>
</evidence>
<dbReference type="Proteomes" id="UP000188726">
    <property type="component" value="Unassembled WGS sequence"/>
</dbReference>
<name>A0AB36K4K9_9GAMM</name>
<dbReference type="Pfam" id="PF05193">
    <property type="entry name" value="Peptidase_M16_C"/>
    <property type="match status" value="2"/>
</dbReference>
<dbReference type="PANTHER" id="PTHR43690:SF35">
    <property type="entry name" value="NON-CATALYTIC MEMBER OF PEPTIDASE SUBFAMILY M16B-RELATED"/>
    <property type="match status" value="1"/>
</dbReference>
<sequence>MPRLLLATFFLLSVLSGCQLTGSSPTQTPEGITWVKTVSPPAGSAQVPYQQFELDNGLTVLLHEDHSDPLVNVDVRYHVGSAREEPGKSGFAHFFEHMMFEGSEHVDDHGKRIKEVGGYNNGSTNRDTTQYYQTVPANELERVLWLESDRMGFLLDAVSQRKFEVQRDTVKNERAFRIDNVPYGRVNETINQGLYPEGHPYSWPVIGYVEDLDRVDVDDLKQFFLRWYGPNNATLTIGGDIDVQQTLAWVKKYFGDIPKGPTIPATAPQPVTLEADRFVTLEDKVSQPVLVMTFPTSIPETDTSMRLSVLANVLGQGRDSVLYQSLVQTGQLLSAGASHQCGELACTFEIYGVGRQGQSLAEIRTLLTQTLTQFEAKGISDEDIDQIQSMVEADNIFALQSVDGKVSQLASDYTLYGDADRMNQRLSRLDAVTPKLVMESYRQWIKDKPGVNVSVVPAGRTDLVAAPANFNYQRPDYREMASTPKANPLALRETPNDLDRTQIPPPHGDVTVNIPRIYRADLDNGIHLAGTVSRETPTVTLQLSLPAGSLMEPNDKRGVAELTASMITEGGAGMSAAELTQALDKLGSQMSVNPGGYHTTVTVTSLKKHLRETLQLTYQVLSAPTFSEQDFERLKKQALESMAARADDAGWLAEQATSQLLYQDATFRAPQGGVAQDVEAMTLADVKRFYQQHYVLKDSEFIVVGDLSSEHAINLANRIQPWQPVPERHAQVARPVPRDEKSPQIWLVDKPQAPQTSIRMVRHGMPYDATGAMFKTRLANFNLGGNFNARINQNLRQDKGYTYGAHSGVYGGRQTGTIEVSADVRADASAEAIKELWREMAHAHENGFTEQELAYLRQSSGQQDALNYETPWEKAGLIAHIEAYNLADDYREAQKAILYSLTRQQLNAQAARWFDPNDYQIIVVGDAERLEGGLRQLGLPVNRLALDYR</sequence>
<gene>
    <name evidence="9" type="ORF">BZG09_12130</name>
</gene>
<evidence type="ECO:0000313" key="9">
    <source>
        <dbReference type="EMBL" id="OOE42962.1"/>
    </source>
</evidence>
<keyword evidence="5" id="KW-0482">Metalloprotease</keyword>
<dbReference type="PANTHER" id="PTHR43690">
    <property type="entry name" value="NARDILYSIN"/>
    <property type="match status" value="1"/>
</dbReference>
<keyword evidence="2" id="KW-0645">Protease</keyword>
<evidence type="ECO:0000313" key="10">
    <source>
        <dbReference type="Proteomes" id="UP000188726"/>
    </source>
</evidence>
<dbReference type="Gene3D" id="3.30.830.10">
    <property type="entry name" value="Metalloenzyme, LuxS/M16 peptidase-like"/>
    <property type="match status" value="4"/>
</dbReference>
<evidence type="ECO:0000256" key="6">
    <source>
        <dbReference type="SAM" id="SignalP"/>
    </source>
</evidence>
<dbReference type="InterPro" id="IPR011765">
    <property type="entry name" value="Pept_M16_N"/>
</dbReference>
<dbReference type="GO" id="GO:0006508">
    <property type="term" value="P:proteolysis"/>
    <property type="evidence" value="ECO:0007669"/>
    <property type="project" value="UniProtKB-KW"/>
</dbReference>
<evidence type="ECO:0000259" key="8">
    <source>
        <dbReference type="Pfam" id="PF05193"/>
    </source>
</evidence>
<reference evidence="9 10" key="1">
    <citation type="journal article" date="2017" name="Genome Announc.">
        <title>Draft Genome Sequences of Salinivibrio proteolyticus, Salinivibrio sharmensis, Salinivibrio siamensis, Salinivibrio costicola subsp. alcaliphilus, Salinivibrio costicola subsp. vallismortis, and 29 New Isolates Belonging to the Genus Salinivibrio.</title>
        <authorList>
            <person name="Lopez-Hermoso C."/>
            <person name="de la Haba R.R."/>
            <person name="Sanchez-Porro C."/>
            <person name="Bayliss S.C."/>
            <person name="Feil E.J."/>
            <person name="Ventosa A."/>
        </authorList>
    </citation>
    <scope>NUCLEOTIDE SEQUENCE [LARGE SCALE GENOMIC DNA]</scope>
    <source>
        <strain evidence="9 10">IC202</strain>
    </source>
</reference>
<comment type="caution">
    <text evidence="9">The sequence shown here is derived from an EMBL/GenBank/DDBJ whole genome shotgun (WGS) entry which is preliminary data.</text>
</comment>